<name>A0A7V2B275_RHOMR</name>
<evidence type="ECO:0000313" key="4">
    <source>
        <dbReference type="EMBL" id="HER96865.1"/>
    </source>
</evidence>
<dbReference type="Gene3D" id="1.25.40.10">
    <property type="entry name" value="Tetratricopeptide repeat domain"/>
    <property type="match status" value="1"/>
</dbReference>
<evidence type="ECO:0000256" key="3">
    <source>
        <dbReference type="PROSITE-ProRule" id="PRU00339"/>
    </source>
</evidence>
<comment type="caution">
    <text evidence="4">The sequence shown here is derived from an EMBL/GenBank/DDBJ whole genome shotgun (WGS) entry which is preliminary data.</text>
</comment>
<dbReference type="Pfam" id="PF13181">
    <property type="entry name" value="TPR_8"/>
    <property type="match status" value="1"/>
</dbReference>
<dbReference type="PANTHER" id="PTHR44858">
    <property type="entry name" value="TETRATRICOPEPTIDE REPEAT PROTEIN 6"/>
    <property type="match status" value="1"/>
</dbReference>
<keyword evidence="1" id="KW-0677">Repeat</keyword>
<dbReference type="SUPFAM" id="SSF48452">
    <property type="entry name" value="TPR-like"/>
    <property type="match status" value="1"/>
</dbReference>
<organism evidence="4">
    <name type="scientific">Rhodothermus marinus</name>
    <name type="common">Rhodothermus obamensis</name>
    <dbReference type="NCBI Taxonomy" id="29549"/>
    <lineage>
        <taxon>Bacteria</taxon>
        <taxon>Pseudomonadati</taxon>
        <taxon>Rhodothermota</taxon>
        <taxon>Rhodothermia</taxon>
        <taxon>Rhodothermales</taxon>
        <taxon>Rhodothermaceae</taxon>
        <taxon>Rhodothermus</taxon>
    </lineage>
</organism>
<evidence type="ECO:0000256" key="1">
    <source>
        <dbReference type="ARBA" id="ARBA00022737"/>
    </source>
</evidence>
<accession>A0A7V2B275</accession>
<protein>
    <submittedName>
        <fullName evidence="4">Tetratricopeptide repeat protein</fullName>
    </submittedName>
</protein>
<proteinExistence type="predicted"/>
<dbReference type="InterPro" id="IPR011990">
    <property type="entry name" value="TPR-like_helical_dom_sf"/>
</dbReference>
<keyword evidence="2 3" id="KW-0802">TPR repeat</keyword>
<dbReference type="PANTHER" id="PTHR44858:SF1">
    <property type="entry name" value="UDP-N-ACETYLGLUCOSAMINE--PEPTIDE N-ACETYLGLUCOSAMINYLTRANSFERASE SPINDLY-RELATED"/>
    <property type="match status" value="1"/>
</dbReference>
<dbReference type="PROSITE" id="PS50005">
    <property type="entry name" value="TPR"/>
    <property type="match status" value="2"/>
</dbReference>
<evidence type="ECO:0000256" key="2">
    <source>
        <dbReference type="ARBA" id="ARBA00022803"/>
    </source>
</evidence>
<feature type="repeat" description="TPR" evidence="3">
    <location>
        <begin position="130"/>
        <end position="163"/>
    </location>
</feature>
<dbReference type="EMBL" id="DSGB01000006">
    <property type="protein sequence ID" value="HER96865.1"/>
    <property type="molecule type" value="Genomic_DNA"/>
</dbReference>
<dbReference type="AlphaFoldDB" id="A0A7V2B275"/>
<dbReference type="Pfam" id="PF14559">
    <property type="entry name" value="TPR_19"/>
    <property type="match status" value="2"/>
</dbReference>
<dbReference type="InterPro" id="IPR050498">
    <property type="entry name" value="Ycf3"/>
</dbReference>
<feature type="repeat" description="TPR" evidence="3">
    <location>
        <begin position="164"/>
        <end position="197"/>
    </location>
</feature>
<dbReference type="SMART" id="SM00028">
    <property type="entry name" value="TPR"/>
    <property type="match status" value="5"/>
</dbReference>
<reference evidence="4" key="1">
    <citation type="journal article" date="2020" name="mSystems">
        <title>Genome- and Community-Level Interaction Insights into Carbon Utilization and Element Cycling Functions of Hydrothermarchaeota in Hydrothermal Sediment.</title>
        <authorList>
            <person name="Zhou Z."/>
            <person name="Liu Y."/>
            <person name="Xu W."/>
            <person name="Pan J."/>
            <person name="Luo Z.H."/>
            <person name="Li M."/>
        </authorList>
    </citation>
    <scope>NUCLEOTIDE SEQUENCE [LARGE SCALE GENOMIC DNA]</scope>
    <source>
        <strain evidence="4">SpSt-143</strain>
    </source>
</reference>
<dbReference type="InterPro" id="IPR019734">
    <property type="entry name" value="TPR_rpt"/>
</dbReference>
<gene>
    <name evidence="4" type="ORF">ENO59_10195</name>
</gene>
<sequence length="334" mass="36402">MWCFGLSLTLLVSLLACRKPADQDVVQQLTAQLAQAYRAGSRAQVLLLADSLCQIAPERPEGYVWKAALLRELGQLSQAEALLYEALARAPAHPEARLLLARVVEQQGHLRKAVSLYNQALRQAEGLLRAAAWLGLGHLYQALGQADSAAVAFLEALRLDSTLAEAWDGLRQLYETEGRYPEALQAARKALRWAPEKVDYQLALGMLLARTGQTAEAVAMLRAVVAARPWQLAAHYQLGRLLNALGDAAEGQYHLQQAEAIRCLAPLLTQAELEVARHAEALSLLKLARRLLAQGYAAETRQAVEAAYALQPQSSALANLAGRLVGMPLEKRPC</sequence>